<evidence type="ECO:0000313" key="1">
    <source>
        <dbReference type="EMBL" id="MEX3935260.1"/>
    </source>
</evidence>
<comment type="caution">
    <text evidence="1">The sequence shown here is derived from an EMBL/GenBank/DDBJ whole genome shotgun (WGS) entry which is preliminary data.</text>
</comment>
<dbReference type="EMBL" id="JBFRCH010000019">
    <property type="protein sequence ID" value="MEX3935260.1"/>
    <property type="molecule type" value="Genomic_DNA"/>
</dbReference>
<evidence type="ECO:0000313" key="2">
    <source>
        <dbReference type="Proteomes" id="UP001558850"/>
    </source>
</evidence>
<gene>
    <name evidence="1" type="ORF">AB4Y32_26280</name>
</gene>
<reference evidence="1" key="1">
    <citation type="submission" date="2024-07" db="EMBL/GenBank/DDBJ databases">
        <title>A survey of Mimosa microsymbionts across Brazilian biomes reveals a high diversity of Paraburkholderia nodulating endemic species, but also that Cupriavidus is common as a symbiont of widespread species.</title>
        <authorList>
            <person name="Rouws L."/>
            <person name="Barauna A."/>
            <person name="Beukes C."/>
            <person name="Rouws J.R.C."/>
            <person name="De Faria S.M."/>
            <person name="Gross E."/>
            <person name="Bueno Dos Reis Junior F."/>
            <person name="Simon M.F."/>
            <person name="Maluk M."/>
            <person name="Odee D.W."/>
            <person name="Kenicer G."/>
            <person name="Young J.P.W."/>
            <person name="Reis V.M."/>
            <person name="Zilli J."/>
            <person name="James E.K."/>
        </authorList>
    </citation>
    <scope>NUCLEOTIDE SEQUENCE</scope>
    <source>
        <strain evidence="1">EG181B</strain>
    </source>
</reference>
<keyword evidence="2" id="KW-1185">Reference proteome</keyword>
<dbReference type="Proteomes" id="UP001558850">
    <property type="component" value="Unassembled WGS sequence"/>
</dbReference>
<organism evidence="1 2">
    <name type="scientific">Paraburkholderia phymatum</name>
    <dbReference type="NCBI Taxonomy" id="148447"/>
    <lineage>
        <taxon>Bacteria</taxon>
        <taxon>Pseudomonadati</taxon>
        <taxon>Pseudomonadota</taxon>
        <taxon>Betaproteobacteria</taxon>
        <taxon>Burkholderiales</taxon>
        <taxon>Burkholderiaceae</taxon>
        <taxon>Paraburkholderia</taxon>
    </lineage>
</organism>
<protein>
    <submittedName>
        <fullName evidence="1">C-type cytochrome</fullName>
    </submittedName>
</protein>
<proteinExistence type="predicted"/>
<accession>A0ACC6U6D9</accession>
<sequence>MNHSLNRIPAASVLAACLALASVPSMANVKVCTFPGSPSAALDQAVARDVFAQAGIPATFVKHGIGDGDDDGVSLKELDRTLARDCDVIAGFPRSIVADASNSKLQFSRGYLRAGYVSIEAPDANPQGAAKNTVAAMYASPAQLIAVQQQSITLDLENTSALTVDAVARGQAQRAIVWYPAVVAYRLAHPQQRFTVAAARSPYADWQLVFAFGPRTAALRERIDAALNTLSNDGRLIALTRDWTMPANAIAETSADDPARYRDGPGGSHGSRAVVRPALLAAANSNDAGGFVKIAADAASGAPSFDQAQATHGKMLYSAACAKCHGAQLQGVTAPALQGPAFAPASNAHLTIGGIFTYMATNMPADKPGKMKDQDYADIMAFLLYSNGYRPGGAKMTADNARASATPLNAGK</sequence>
<name>A0ACC6U6D9_9BURK</name>